<keyword evidence="1" id="KW-1133">Transmembrane helix</keyword>
<comment type="caution">
    <text evidence="2">The sequence shown here is derived from an EMBL/GenBank/DDBJ whole genome shotgun (WGS) entry which is preliminary data.</text>
</comment>
<dbReference type="STRING" id="1803665.GCA_001641335_05347"/>
<keyword evidence="1" id="KW-0472">Membrane</keyword>
<dbReference type="Proteomes" id="UP000319949">
    <property type="component" value="Unassembled WGS sequence"/>
</dbReference>
<feature type="transmembrane region" description="Helical" evidence="1">
    <location>
        <begin position="93"/>
        <end position="114"/>
    </location>
</feature>
<dbReference type="InterPro" id="IPR052712">
    <property type="entry name" value="Acid_resist_chaperone_HdeD"/>
</dbReference>
<protein>
    <submittedName>
        <fullName evidence="2">Uncharacterized membrane protein HdeD (DUF308 family)</fullName>
    </submittedName>
</protein>
<dbReference type="InterPro" id="IPR005325">
    <property type="entry name" value="DUF308_memb"/>
</dbReference>
<feature type="transmembrane region" description="Helical" evidence="1">
    <location>
        <begin position="70"/>
        <end position="87"/>
    </location>
</feature>
<organism evidence="2 3">
    <name type="scientific">Bradyrhizobium stylosanthis</name>
    <dbReference type="NCBI Taxonomy" id="1803665"/>
    <lineage>
        <taxon>Bacteria</taxon>
        <taxon>Pseudomonadati</taxon>
        <taxon>Pseudomonadota</taxon>
        <taxon>Alphaproteobacteria</taxon>
        <taxon>Hyphomicrobiales</taxon>
        <taxon>Nitrobacteraceae</taxon>
        <taxon>Bradyrhizobium</taxon>
    </lineage>
</organism>
<evidence type="ECO:0000256" key="1">
    <source>
        <dbReference type="SAM" id="Phobius"/>
    </source>
</evidence>
<dbReference type="EMBL" id="VITK01000005">
    <property type="protein sequence ID" value="TWA98877.1"/>
    <property type="molecule type" value="Genomic_DNA"/>
</dbReference>
<evidence type="ECO:0000313" key="2">
    <source>
        <dbReference type="EMBL" id="TWA98877.1"/>
    </source>
</evidence>
<feature type="transmembrane region" description="Helical" evidence="1">
    <location>
        <begin position="209"/>
        <end position="233"/>
    </location>
</feature>
<dbReference type="PANTHER" id="PTHR34989">
    <property type="entry name" value="PROTEIN HDED"/>
    <property type="match status" value="1"/>
</dbReference>
<feature type="transmembrane region" description="Helical" evidence="1">
    <location>
        <begin position="184"/>
        <end position="203"/>
    </location>
</feature>
<proteinExistence type="predicted"/>
<reference evidence="2 3" key="1">
    <citation type="submission" date="2019-06" db="EMBL/GenBank/DDBJ databases">
        <title>Genomic Encyclopedia of Type Strains, Phase IV (KMG-V): Genome sequencing to study the core and pangenomes of soil and plant-associated prokaryotes.</title>
        <authorList>
            <person name="Whitman W."/>
        </authorList>
    </citation>
    <scope>NUCLEOTIDE SEQUENCE [LARGE SCALE GENOMIC DNA]</scope>
    <source>
        <strain evidence="2 3">BR 510</strain>
    </source>
</reference>
<evidence type="ECO:0000313" key="3">
    <source>
        <dbReference type="Proteomes" id="UP000319949"/>
    </source>
</evidence>
<feature type="transmembrane region" description="Helical" evidence="1">
    <location>
        <begin position="150"/>
        <end position="172"/>
    </location>
</feature>
<accession>A0A560DP32</accession>
<dbReference type="GO" id="GO:0005886">
    <property type="term" value="C:plasma membrane"/>
    <property type="evidence" value="ECO:0007669"/>
    <property type="project" value="TreeGrafter"/>
</dbReference>
<name>A0A560DP32_9BRAD</name>
<sequence>MPPSSSSVARRIVQIKNTVASAKDGARTRVYACAIHDRRTGHTRKGQAMTDISNSKASLGRAIHAISGKWGWFVALGAGELILGGIASANLMAASLASVLVIGATMAAAGIFQIVHAFSVRGMRGFLFWLLAGIVYGAAGIIILRDPVLASFTLSLVACAFLVVAGAIRIWAGFHMRPAPGWRWIVAAGVLTFCVGVLLVAAWPAIGLWLLGAMLVVDLIFQGWGFIAFGLALRSRASRHSAQPAAV</sequence>
<keyword evidence="1" id="KW-0812">Transmembrane</keyword>
<gene>
    <name evidence="2" type="ORF">FBZ96_105555</name>
</gene>
<dbReference type="PANTHER" id="PTHR34989:SF1">
    <property type="entry name" value="PROTEIN HDED"/>
    <property type="match status" value="1"/>
</dbReference>
<dbReference type="Pfam" id="PF03729">
    <property type="entry name" value="DUF308"/>
    <property type="match status" value="1"/>
</dbReference>
<feature type="transmembrane region" description="Helical" evidence="1">
    <location>
        <begin position="126"/>
        <end position="144"/>
    </location>
</feature>
<dbReference type="AlphaFoldDB" id="A0A560DP32"/>
<keyword evidence="3" id="KW-1185">Reference proteome</keyword>